<dbReference type="AlphaFoldDB" id="A0A6M4H869"/>
<evidence type="ECO:0000313" key="3">
    <source>
        <dbReference type="Proteomes" id="UP000503096"/>
    </source>
</evidence>
<dbReference type="EMBL" id="CP053073">
    <property type="protein sequence ID" value="QJR15780.1"/>
    <property type="molecule type" value="Genomic_DNA"/>
</dbReference>
<dbReference type="InterPro" id="IPR016875">
    <property type="entry name" value="UCP028200"/>
</dbReference>
<dbReference type="PIRSF" id="PIRSF028200">
    <property type="entry name" value="UCP028200"/>
    <property type="match status" value="1"/>
</dbReference>
<feature type="signal peptide" evidence="1">
    <location>
        <begin position="1"/>
        <end position="25"/>
    </location>
</feature>
<feature type="chain" id="PRO_5026930399" description="Lipoprotein" evidence="1">
    <location>
        <begin position="26"/>
        <end position="282"/>
    </location>
</feature>
<proteinExistence type="predicted"/>
<dbReference type="Pfam" id="PF19795">
    <property type="entry name" value="DUF6279"/>
    <property type="match status" value="1"/>
</dbReference>
<name>A0A6M4H869_9PROT</name>
<dbReference type="InParanoid" id="A0A6M4H869"/>
<dbReference type="RefSeq" id="WP_246212161.1">
    <property type="nucleotide sequence ID" value="NZ_CP053073.1"/>
</dbReference>
<dbReference type="PROSITE" id="PS51257">
    <property type="entry name" value="PROKAR_LIPOPROTEIN"/>
    <property type="match status" value="1"/>
</dbReference>
<sequence>MRPLKYLALAALVLALAACSLTKVAYNNAGFMVTYLVDDYLDLNSPQEDWVRERLGKAIAWHRQQELPEYERFLRDTLARTERTFTATDARFVSDGLRKYFKRTMEKILPDIADLLAQLDAEQVAHFEKRYTDESVKIARETVKPAPPERTEKRAKKMIEQIETYTGRLSSDQRDLVTGRVHFIPDVAEMRLADRRTRQELLVKLVRARPAKPEMVASLDRLLVEPDSWRDPQYTVKMKEREDQIIEMVVVLAATLTPEQRGNVQKKLRSYLNDVTSLMALR</sequence>
<dbReference type="Proteomes" id="UP000503096">
    <property type="component" value="Chromosome"/>
</dbReference>
<reference evidence="2 3" key="1">
    <citation type="submission" date="2020-04" db="EMBL/GenBank/DDBJ databases">
        <title>Usitatibacter rugosus gen. nov., sp. nov. and Usitatibacter palustris sp. nov., novel members of Usitatibacteraceae fam. nov. within the order Nitrosomonadales isolated from soil.</title>
        <authorList>
            <person name="Huber K.J."/>
            <person name="Neumann-Schaal M."/>
            <person name="Geppert A."/>
            <person name="Luckner M."/>
            <person name="Wanner G."/>
            <person name="Overmann J."/>
        </authorList>
    </citation>
    <scope>NUCLEOTIDE SEQUENCE [LARGE SCALE GENOMIC DNA]</scope>
    <source>
        <strain evidence="2 3">Swamp67</strain>
    </source>
</reference>
<gene>
    <name evidence="2" type="ORF">DSM104440_02606</name>
</gene>
<dbReference type="KEGG" id="upl:DSM104440_02606"/>
<protein>
    <recommendedName>
        <fullName evidence="4">Lipoprotein</fullName>
    </recommendedName>
</protein>
<keyword evidence="3" id="KW-1185">Reference proteome</keyword>
<evidence type="ECO:0000313" key="2">
    <source>
        <dbReference type="EMBL" id="QJR15780.1"/>
    </source>
</evidence>
<organism evidence="2 3">
    <name type="scientific">Usitatibacter palustris</name>
    <dbReference type="NCBI Taxonomy" id="2732487"/>
    <lineage>
        <taxon>Bacteria</taxon>
        <taxon>Pseudomonadati</taxon>
        <taxon>Pseudomonadota</taxon>
        <taxon>Betaproteobacteria</taxon>
        <taxon>Nitrosomonadales</taxon>
        <taxon>Usitatibacteraceae</taxon>
        <taxon>Usitatibacter</taxon>
    </lineage>
</organism>
<evidence type="ECO:0000256" key="1">
    <source>
        <dbReference type="SAM" id="SignalP"/>
    </source>
</evidence>
<evidence type="ECO:0008006" key="4">
    <source>
        <dbReference type="Google" id="ProtNLM"/>
    </source>
</evidence>
<accession>A0A6M4H869</accession>
<keyword evidence="1" id="KW-0732">Signal</keyword>